<dbReference type="Proteomes" id="UP000198703">
    <property type="component" value="Unassembled WGS sequence"/>
</dbReference>
<keyword evidence="12" id="KW-1185">Reference proteome</keyword>
<dbReference type="EMBL" id="FNQM01000004">
    <property type="protein sequence ID" value="SEA33511.1"/>
    <property type="molecule type" value="Genomic_DNA"/>
</dbReference>
<evidence type="ECO:0000256" key="9">
    <source>
        <dbReference type="RuleBase" id="RU369079"/>
    </source>
</evidence>
<evidence type="ECO:0000256" key="3">
    <source>
        <dbReference type="ARBA" id="ARBA00022475"/>
    </source>
</evidence>
<keyword evidence="4 9" id="KW-0997">Cell inner membrane</keyword>
<reference evidence="11 12" key="1">
    <citation type="submission" date="2016-10" db="EMBL/GenBank/DDBJ databases">
        <authorList>
            <person name="de Groot N.N."/>
        </authorList>
    </citation>
    <scope>NUCLEOTIDE SEQUENCE [LARGE SCALE GENOMIC DNA]</scope>
    <source>
        <strain evidence="11 12">DSM 15345</strain>
    </source>
</reference>
<dbReference type="Pfam" id="PF04290">
    <property type="entry name" value="DctQ"/>
    <property type="match status" value="1"/>
</dbReference>
<feature type="transmembrane region" description="Helical" evidence="9">
    <location>
        <begin position="50"/>
        <end position="67"/>
    </location>
</feature>
<evidence type="ECO:0000313" key="11">
    <source>
        <dbReference type="EMBL" id="SEA33511.1"/>
    </source>
</evidence>
<dbReference type="GO" id="GO:0022857">
    <property type="term" value="F:transmembrane transporter activity"/>
    <property type="evidence" value="ECO:0007669"/>
    <property type="project" value="UniProtKB-UniRule"/>
</dbReference>
<comment type="subcellular location">
    <subcellularLocation>
        <location evidence="1 9">Cell inner membrane</location>
        <topology evidence="1 9">Multi-pass membrane protein</topology>
    </subcellularLocation>
</comment>
<keyword evidence="2 9" id="KW-0813">Transport</keyword>
<dbReference type="PANTHER" id="PTHR35011:SF11">
    <property type="entry name" value="TRAP TRANSPORTER SMALL PERMEASE PROTEIN"/>
    <property type="match status" value="1"/>
</dbReference>
<organism evidence="11 12">
    <name type="scientific">Rubrimonas cliftonensis</name>
    <dbReference type="NCBI Taxonomy" id="89524"/>
    <lineage>
        <taxon>Bacteria</taxon>
        <taxon>Pseudomonadati</taxon>
        <taxon>Pseudomonadota</taxon>
        <taxon>Alphaproteobacteria</taxon>
        <taxon>Rhodobacterales</taxon>
        <taxon>Paracoccaceae</taxon>
        <taxon>Rubrimonas</taxon>
    </lineage>
</organism>
<gene>
    <name evidence="11" type="ORF">SAMN05444370_104162</name>
</gene>
<accession>A0A1H4ACQ3</accession>
<dbReference type="STRING" id="89524.SAMN05444370_104162"/>
<dbReference type="OrthoDB" id="4964541at2"/>
<proteinExistence type="inferred from homology"/>
<evidence type="ECO:0000256" key="1">
    <source>
        <dbReference type="ARBA" id="ARBA00004429"/>
    </source>
</evidence>
<dbReference type="GO" id="GO:0005886">
    <property type="term" value="C:plasma membrane"/>
    <property type="evidence" value="ECO:0007669"/>
    <property type="project" value="UniProtKB-SubCell"/>
</dbReference>
<evidence type="ECO:0000256" key="4">
    <source>
        <dbReference type="ARBA" id="ARBA00022519"/>
    </source>
</evidence>
<comment type="subunit">
    <text evidence="9">The complex comprises the extracytoplasmic solute receptor protein and the two transmembrane proteins.</text>
</comment>
<evidence type="ECO:0000256" key="5">
    <source>
        <dbReference type="ARBA" id="ARBA00022692"/>
    </source>
</evidence>
<sequence length="175" mass="18507">MEIAALGLGRLATAALWLAAAALVLMTVVIAAQVVFRYGLNSSIVWSEPFAVILMGWFIFLGAAVGIREGYHLSFDILLFVLPERVKLILYSISDILVIAFGFGMLWYGGQLAASAYEVKLPSLGVSGAVDFAPLVGGGALIVIFSLERLARRAAGLPTSRFGDAAEAAAETREG</sequence>
<evidence type="ECO:0000256" key="6">
    <source>
        <dbReference type="ARBA" id="ARBA00022989"/>
    </source>
</evidence>
<evidence type="ECO:0000259" key="10">
    <source>
        <dbReference type="Pfam" id="PF04290"/>
    </source>
</evidence>
<dbReference type="RefSeq" id="WP_093252074.1">
    <property type="nucleotide sequence ID" value="NZ_FNQM01000004.1"/>
</dbReference>
<comment type="caution">
    <text evidence="9">Lacks conserved residue(s) required for the propagation of feature annotation.</text>
</comment>
<keyword evidence="5 9" id="KW-0812">Transmembrane</keyword>
<evidence type="ECO:0000256" key="2">
    <source>
        <dbReference type="ARBA" id="ARBA00022448"/>
    </source>
</evidence>
<dbReference type="PANTHER" id="PTHR35011">
    <property type="entry name" value="2,3-DIKETO-L-GULONATE TRAP TRANSPORTER SMALL PERMEASE PROTEIN YIAM"/>
    <property type="match status" value="1"/>
</dbReference>
<keyword evidence="6 9" id="KW-1133">Transmembrane helix</keyword>
<feature type="domain" description="Tripartite ATP-independent periplasmic transporters DctQ component" evidence="10">
    <location>
        <begin position="26"/>
        <end position="154"/>
    </location>
</feature>
<dbReference type="InterPro" id="IPR055348">
    <property type="entry name" value="DctQ"/>
</dbReference>
<keyword evidence="3" id="KW-1003">Cell membrane</keyword>
<dbReference type="GO" id="GO:0015740">
    <property type="term" value="P:C4-dicarboxylate transport"/>
    <property type="evidence" value="ECO:0007669"/>
    <property type="project" value="TreeGrafter"/>
</dbReference>
<name>A0A1H4ACQ3_9RHOB</name>
<comment type="function">
    <text evidence="9">Part of the tripartite ATP-independent periplasmic (TRAP) transport system.</text>
</comment>
<keyword evidence="7 9" id="KW-0472">Membrane</keyword>
<feature type="transmembrane region" description="Helical" evidence="9">
    <location>
        <begin position="128"/>
        <end position="147"/>
    </location>
</feature>
<comment type="similarity">
    <text evidence="8 9">Belongs to the TRAP transporter small permease family.</text>
</comment>
<feature type="transmembrane region" description="Helical" evidence="9">
    <location>
        <begin position="88"/>
        <end position="108"/>
    </location>
</feature>
<dbReference type="AlphaFoldDB" id="A0A1H4ACQ3"/>
<dbReference type="InterPro" id="IPR007387">
    <property type="entry name" value="TRAP_DctQ"/>
</dbReference>
<evidence type="ECO:0000256" key="7">
    <source>
        <dbReference type="ARBA" id="ARBA00023136"/>
    </source>
</evidence>
<evidence type="ECO:0000256" key="8">
    <source>
        <dbReference type="ARBA" id="ARBA00038436"/>
    </source>
</evidence>
<protein>
    <recommendedName>
        <fullName evidence="9">TRAP transporter small permease protein</fullName>
    </recommendedName>
</protein>
<evidence type="ECO:0000313" key="12">
    <source>
        <dbReference type="Proteomes" id="UP000198703"/>
    </source>
</evidence>